<protein>
    <submittedName>
        <fullName evidence="1">Uncharacterized protein</fullName>
    </submittedName>
</protein>
<dbReference type="AlphaFoldDB" id="A0A974CHD6"/>
<name>A0A974CHD6_XENLA</name>
<dbReference type="Proteomes" id="UP000694892">
    <property type="component" value="Chromosome 7L"/>
</dbReference>
<evidence type="ECO:0000313" key="2">
    <source>
        <dbReference type="Proteomes" id="UP000694892"/>
    </source>
</evidence>
<reference evidence="2" key="1">
    <citation type="journal article" date="2016" name="Nature">
        <title>Genome evolution in the allotetraploid frog Xenopus laevis.</title>
        <authorList>
            <person name="Session A.M."/>
            <person name="Uno Y."/>
            <person name="Kwon T."/>
            <person name="Chapman J.A."/>
            <person name="Toyoda A."/>
            <person name="Takahashi S."/>
            <person name="Fukui A."/>
            <person name="Hikosaka A."/>
            <person name="Suzuki A."/>
            <person name="Kondo M."/>
            <person name="van Heeringen S.J."/>
            <person name="Quigley I."/>
            <person name="Heinz S."/>
            <person name="Ogino H."/>
            <person name="Ochi H."/>
            <person name="Hellsten U."/>
            <person name="Lyons J.B."/>
            <person name="Simakov O."/>
            <person name="Putnam N."/>
            <person name="Stites J."/>
            <person name="Kuroki Y."/>
            <person name="Tanaka T."/>
            <person name="Michiue T."/>
            <person name="Watanabe M."/>
            <person name="Bogdanovic O."/>
            <person name="Lister R."/>
            <person name="Georgiou G."/>
            <person name="Paranjpe S.S."/>
            <person name="van Kruijsbergen I."/>
            <person name="Shu S."/>
            <person name="Carlson J."/>
            <person name="Kinoshita T."/>
            <person name="Ohta Y."/>
            <person name="Mawaribuchi S."/>
            <person name="Jenkins J."/>
            <person name="Grimwood J."/>
            <person name="Schmutz J."/>
            <person name="Mitros T."/>
            <person name="Mozaffari S.V."/>
            <person name="Suzuki Y."/>
            <person name="Haramoto Y."/>
            <person name="Yamamoto T.S."/>
            <person name="Takagi C."/>
            <person name="Heald R."/>
            <person name="Miller K."/>
            <person name="Haudenschild C."/>
            <person name="Kitzman J."/>
            <person name="Nakayama T."/>
            <person name="Izutsu Y."/>
            <person name="Robert J."/>
            <person name="Fortriede J."/>
            <person name="Burns K."/>
            <person name="Lotay V."/>
            <person name="Karimi K."/>
            <person name="Yasuoka Y."/>
            <person name="Dichmann D.S."/>
            <person name="Flajnik M.F."/>
            <person name="Houston D.W."/>
            <person name="Shendure J."/>
            <person name="DuPasquier L."/>
            <person name="Vize P.D."/>
            <person name="Zorn A.M."/>
            <person name="Ito M."/>
            <person name="Marcotte E.M."/>
            <person name="Wallingford J.B."/>
            <person name="Ito Y."/>
            <person name="Asashima M."/>
            <person name="Ueno N."/>
            <person name="Matsuda Y."/>
            <person name="Veenstra G.J."/>
            <person name="Fujiyama A."/>
            <person name="Harland R.M."/>
            <person name="Taira M."/>
            <person name="Rokhsar D.S."/>
        </authorList>
    </citation>
    <scope>NUCLEOTIDE SEQUENCE [LARGE SCALE GENOMIC DNA]</scope>
    <source>
        <strain evidence="2">J</strain>
    </source>
</reference>
<evidence type="ECO:0000313" key="1">
    <source>
        <dbReference type="EMBL" id="OCT72176.1"/>
    </source>
</evidence>
<proteinExistence type="predicted"/>
<sequence>MYYKIQKNIIEKKLNDKALKNKITSKHLPVAFVEGGGPWCVTRTLAHISQWRTDPLTPPAPPVVPPLTFTHKEDHSNKHTTLFPG</sequence>
<dbReference type="EMBL" id="CM004478">
    <property type="protein sequence ID" value="OCT72176.1"/>
    <property type="molecule type" value="Genomic_DNA"/>
</dbReference>
<organism evidence="1 2">
    <name type="scientific">Xenopus laevis</name>
    <name type="common">African clawed frog</name>
    <dbReference type="NCBI Taxonomy" id="8355"/>
    <lineage>
        <taxon>Eukaryota</taxon>
        <taxon>Metazoa</taxon>
        <taxon>Chordata</taxon>
        <taxon>Craniata</taxon>
        <taxon>Vertebrata</taxon>
        <taxon>Euteleostomi</taxon>
        <taxon>Amphibia</taxon>
        <taxon>Batrachia</taxon>
        <taxon>Anura</taxon>
        <taxon>Pipoidea</taxon>
        <taxon>Pipidae</taxon>
        <taxon>Xenopodinae</taxon>
        <taxon>Xenopus</taxon>
        <taxon>Xenopus</taxon>
    </lineage>
</organism>
<accession>A0A974CHD6</accession>
<gene>
    <name evidence="1" type="ORF">XELAEV_18035145mg</name>
</gene>